<evidence type="ECO:0000313" key="2">
    <source>
        <dbReference type="EMBL" id="KAA9369202.1"/>
    </source>
</evidence>
<reference evidence="2 4" key="2">
    <citation type="submission" date="2019-09" db="EMBL/GenBank/DDBJ databases">
        <title>Biological control of the noxious weed angled onion (Allium triquetrum) thwarted by endophytic bacteria in Victoria, Australia.</title>
        <authorList>
            <person name="Tehranchian P."/>
            <person name="Adair R.J."/>
            <person name="Van T.H."/>
            <person name="Morrison P.D."/>
            <person name="Williams H."/>
            <person name="Lawrie A.C."/>
        </authorList>
    </citation>
    <scope>NUCLEOTIDE SEQUENCE [LARGE SCALE GENOMIC DNA]</scope>
    <source>
        <strain evidence="2 4">RPTAtOch1</strain>
    </source>
</reference>
<dbReference type="AlphaFoldDB" id="A0A248UJP2"/>
<evidence type="ECO:0000313" key="3">
    <source>
        <dbReference type="Proteomes" id="UP000215256"/>
    </source>
</evidence>
<reference evidence="1 3" key="1">
    <citation type="submission" date="2017-07" db="EMBL/GenBank/DDBJ databases">
        <title>Phylogenetic study on the rhizospheric bacterium Ochrobactrum sp. A44.</title>
        <authorList>
            <person name="Krzyzanowska D.M."/>
            <person name="Ossowicki A."/>
            <person name="Rajewska M."/>
            <person name="Maciag T."/>
            <person name="Kaczynski Z."/>
            <person name="Czerwicka M."/>
            <person name="Jafra S."/>
        </authorList>
    </citation>
    <scope>NUCLEOTIDE SEQUENCE [LARGE SCALE GENOMIC DNA]</scope>
    <source>
        <strain evidence="1 3">A44</strain>
    </source>
</reference>
<dbReference type="EMBL" id="VYXQ01000005">
    <property type="protein sequence ID" value="KAA9369202.1"/>
    <property type="molecule type" value="Genomic_DNA"/>
</dbReference>
<gene>
    <name evidence="1" type="ORF">CES85_2482</name>
    <name evidence="2" type="ORF">F3W84_06950</name>
</gene>
<dbReference type="Proteomes" id="UP000215256">
    <property type="component" value="Chromosome 1"/>
</dbReference>
<name>A0A248UJP2_9HYPH</name>
<evidence type="ECO:0000313" key="4">
    <source>
        <dbReference type="Proteomes" id="UP000327108"/>
    </source>
</evidence>
<proteinExistence type="predicted"/>
<keyword evidence="4" id="KW-1185">Reference proteome</keyword>
<sequence length="65" mass="7497">MIQHEKQKLNPMNHLERFFCHQEAVQFFYADIFCELGATSKLHQKARTLGENSVISAMFPSVVAQ</sequence>
<dbReference type="KEGG" id="och:CES85_2482"/>
<accession>A0A248UJP2</accession>
<protein>
    <submittedName>
        <fullName evidence="1">Uncharacterized protein</fullName>
    </submittedName>
</protein>
<organism evidence="1 3">
    <name type="scientific">Ochrobactrum quorumnocens</name>
    <dbReference type="NCBI Taxonomy" id="271865"/>
    <lineage>
        <taxon>Bacteria</taxon>
        <taxon>Pseudomonadati</taxon>
        <taxon>Pseudomonadota</taxon>
        <taxon>Alphaproteobacteria</taxon>
        <taxon>Hyphomicrobiales</taxon>
        <taxon>Brucellaceae</taxon>
        <taxon>Brucella/Ochrobactrum group</taxon>
        <taxon>Ochrobactrum</taxon>
    </lineage>
</organism>
<dbReference type="EMBL" id="CP022604">
    <property type="protein sequence ID" value="ASV87053.1"/>
    <property type="molecule type" value="Genomic_DNA"/>
</dbReference>
<dbReference type="Proteomes" id="UP000327108">
    <property type="component" value="Unassembled WGS sequence"/>
</dbReference>
<dbReference type="RefSeq" id="WP_095447602.1">
    <property type="nucleotide sequence ID" value="NZ_CP022604.1"/>
</dbReference>
<evidence type="ECO:0000313" key="1">
    <source>
        <dbReference type="EMBL" id="ASV87053.1"/>
    </source>
</evidence>